<evidence type="ECO:0000256" key="1">
    <source>
        <dbReference type="ARBA" id="ARBA00001823"/>
    </source>
</evidence>
<dbReference type="InterPro" id="IPR027417">
    <property type="entry name" value="P-loop_NTPase"/>
</dbReference>
<feature type="domain" description="APS kinase" evidence="15">
    <location>
        <begin position="24"/>
        <end position="173"/>
    </location>
</feature>
<keyword evidence="6 13" id="KW-0808">Transferase</keyword>
<dbReference type="GO" id="GO:0000103">
    <property type="term" value="P:sulfate assimilation"/>
    <property type="evidence" value="ECO:0007669"/>
    <property type="project" value="UniProtKB-UniRule"/>
</dbReference>
<dbReference type="GO" id="GO:0004020">
    <property type="term" value="F:adenylylsulfate kinase activity"/>
    <property type="evidence" value="ECO:0007669"/>
    <property type="project" value="UniProtKB-UniRule"/>
</dbReference>
<dbReference type="CDD" id="cd02027">
    <property type="entry name" value="APSK"/>
    <property type="match status" value="1"/>
</dbReference>
<evidence type="ECO:0000259" key="15">
    <source>
        <dbReference type="Pfam" id="PF01583"/>
    </source>
</evidence>
<reference evidence="16 17" key="1">
    <citation type="journal article" date="2012" name="J. Bacteriol.">
        <title>Genome Sequence of the Halotolerant Bacterium Imtechella halotolerans K1T.</title>
        <authorList>
            <person name="Kumar S."/>
            <person name="Vikram S."/>
            <person name="Subramanian S."/>
            <person name="Raghava G.P."/>
            <person name="Pinnaka A.K."/>
        </authorList>
    </citation>
    <scope>NUCLEOTIDE SEQUENCE [LARGE SCALE GENOMIC DNA]</scope>
    <source>
        <strain evidence="16 17">K1</strain>
    </source>
</reference>
<comment type="catalytic activity">
    <reaction evidence="1 13 14">
        <text>adenosine 5'-phosphosulfate + ATP = 3'-phosphoadenylyl sulfate + ADP + H(+)</text>
        <dbReference type="Rhea" id="RHEA:24152"/>
        <dbReference type="ChEBI" id="CHEBI:15378"/>
        <dbReference type="ChEBI" id="CHEBI:30616"/>
        <dbReference type="ChEBI" id="CHEBI:58243"/>
        <dbReference type="ChEBI" id="CHEBI:58339"/>
        <dbReference type="ChEBI" id="CHEBI:456216"/>
        <dbReference type="EC" id="2.7.1.25"/>
    </reaction>
</comment>
<dbReference type="Pfam" id="PF01583">
    <property type="entry name" value="APS_kinase"/>
    <property type="match status" value="1"/>
</dbReference>
<keyword evidence="7 13" id="KW-0547">Nucleotide-binding</keyword>
<dbReference type="GO" id="GO:0070814">
    <property type="term" value="P:hydrogen sulfide biosynthetic process"/>
    <property type="evidence" value="ECO:0007669"/>
    <property type="project" value="UniProtKB-UniRule"/>
</dbReference>
<evidence type="ECO:0000256" key="10">
    <source>
        <dbReference type="ARBA" id="ARBA00029724"/>
    </source>
</evidence>
<evidence type="ECO:0000256" key="13">
    <source>
        <dbReference type="HAMAP-Rule" id="MF_00065"/>
    </source>
</evidence>
<dbReference type="SUPFAM" id="SSF52540">
    <property type="entry name" value="P-loop containing nucleoside triphosphate hydrolases"/>
    <property type="match status" value="1"/>
</dbReference>
<protein>
    <recommendedName>
        <fullName evidence="5 13">Adenylyl-sulfate kinase</fullName>
        <ecNumber evidence="5 13">2.7.1.25</ecNumber>
    </recommendedName>
    <alternativeName>
        <fullName evidence="11 13">APS kinase</fullName>
    </alternativeName>
    <alternativeName>
        <fullName evidence="12 13">ATP adenosine-5'-phosphosulfate 3'-phosphotransferase</fullName>
    </alternativeName>
    <alternativeName>
        <fullName evidence="10 13">Adenosine-5'-phosphosulfate kinase</fullName>
    </alternativeName>
</protein>
<dbReference type="PATRIC" id="fig|946077.3.peg.146"/>
<keyword evidence="13" id="KW-0597">Phosphoprotein</keyword>
<evidence type="ECO:0000256" key="12">
    <source>
        <dbReference type="ARBA" id="ARBA00031464"/>
    </source>
</evidence>
<dbReference type="PANTHER" id="PTHR11055">
    <property type="entry name" value="BIFUNCTIONAL 3'-PHOSPHOADENOSINE 5'-PHOSPHOSULFATE SYNTHASE"/>
    <property type="match status" value="1"/>
</dbReference>
<dbReference type="EMBL" id="AJJU01000002">
    <property type="protein sequence ID" value="EID76500.1"/>
    <property type="molecule type" value="Genomic_DNA"/>
</dbReference>
<comment type="caution">
    <text evidence="16">The sequence shown here is derived from an EMBL/GenBank/DDBJ whole genome shotgun (WGS) entry which is preliminary data.</text>
</comment>
<dbReference type="HAMAP" id="MF_00065">
    <property type="entry name" value="Adenylyl_sulf_kinase"/>
    <property type="match status" value="1"/>
</dbReference>
<evidence type="ECO:0000256" key="6">
    <source>
        <dbReference type="ARBA" id="ARBA00022679"/>
    </source>
</evidence>
<dbReference type="NCBIfam" id="TIGR00455">
    <property type="entry name" value="apsK"/>
    <property type="match status" value="1"/>
</dbReference>
<keyword evidence="8 13" id="KW-0418">Kinase</keyword>
<evidence type="ECO:0000256" key="5">
    <source>
        <dbReference type="ARBA" id="ARBA00012121"/>
    </source>
</evidence>
<dbReference type="AlphaFoldDB" id="I0WJD4"/>
<feature type="binding site" evidence="13">
    <location>
        <begin position="32"/>
        <end position="39"/>
    </location>
    <ligand>
        <name>ATP</name>
        <dbReference type="ChEBI" id="CHEBI:30616"/>
    </ligand>
</feature>
<evidence type="ECO:0000256" key="11">
    <source>
        <dbReference type="ARBA" id="ARBA00031393"/>
    </source>
</evidence>
<dbReference type="OrthoDB" id="9804504at2"/>
<dbReference type="PANTHER" id="PTHR11055:SF1">
    <property type="entry name" value="PAPS SYNTHETASE, ISOFORM D"/>
    <property type="match status" value="1"/>
</dbReference>
<dbReference type="Proteomes" id="UP000005938">
    <property type="component" value="Unassembled WGS sequence"/>
</dbReference>
<accession>I0WJD4</accession>
<evidence type="ECO:0000313" key="17">
    <source>
        <dbReference type="Proteomes" id="UP000005938"/>
    </source>
</evidence>
<gene>
    <name evidence="13" type="primary">cysC</name>
    <name evidence="16" type="ORF">W5A_00715</name>
</gene>
<evidence type="ECO:0000256" key="3">
    <source>
        <dbReference type="ARBA" id="ARBA00004806"/>
    </source>
</evidence>
<evidence type="ECO:0000256" key="4">
    <source>
        <dbReference type="ARBA" id="ARBA00007008"/>
    </source>
</evidence>
<evidence type="ECO:0000256" key="7">
    <source>
        <dbReference type="ARBA" id="ARBA00022741"/>
    </source>
</evidence>
<dbReference type="STRING" id="946077.W5A_00715"/>
<dbReference type="UniPathway" id="UPA00140">
    <property type="reaction ID" value="UER00205"/>
</dbReference>
<feature type="active site" description="Phosphoserine intermediate" evidence="13">
    <location>
        <position position="106"/>
    </location>
</feature>
<proteinExistence type="inferred from homology"/>
<organism evidence="16 17">
    <name type="scientific">Imtechella halotolerans K1</name>
    <dbReference type="NCBI Taxonomy" id="946077"/>
    <lineage>
        <taxon>Bacteria</taxon>
        <taxon>Pseudomonadati</taxon>
        <taxon>Bacteroidota</taxon>
        <taxon>Flavobacteriia</taxon>
        <taxon>Flavobacteriales</taxon>
        <taxon>Flavobacteriaceae</taxon>
        <taxon>Imtechella</taxon>
    </lineage>
</organism>
<dbReference type="GO" id="GO:0005524">
    <property type="term" value="F:ATP binding"/>
    <property type="evidence" value="ECO:0007669"/>
    <property type="project" value="UniProtKB-UniRule"/>
</dbReference>
<dbReference type="eggNOG" id="COG0529">
    <property type="taxonomic scope" value="Bacteria"/>
</dbReference>
<dbReference type="InterPro" id="IPR002891">
    <property type="entry name" value="APS"/>
</dbReference>
<evidence type="ECO:0000256" key="9">
    <source>
        <dbReference type="ARBA" id="ARBA00022840"/>
    </source>
</evidence>
<dbReference type="EC" id="2.7.1.25" evidence="5 13"/>
<evidence type="ECO:0000256" key="14">
    <source>
        <dbReference type="RuleBase" id="RU004347"/>
    </source>
</evidence>
<evidence type="ECO:0000313" key="16">
    <source>
        <dbReference type="EMBL" id="EID76500.1"/>
    </source>
</evidence>
<comment type="pathway">
    <text evidence="3 13 14">Sulfur metabolism; hydrogen sulfide biosynthesis; sulfite from sulfate: step 2/3.</text>
</comment>
<dbReference type="Gene3D" id="3.40.50.300">
    <property type="entry name" value="P-loop containing nucleotide triphosphate hydrolases"/>
    <property type="match status" value="1"/>
</dbReference>
<comment type="function">
    <text evidence="2 13 14">Catalyzes the synthesis of activated sulfate.</text>
</comment>
<sequence>MNNNLFPYRHHIGYVDRNQRNGHRSIVVWFTGLSGSGKTTIANALEEILFERGYHTYILDGDTLRNGLNNDLDFSKEGRKENIRRAGEVAKLFTDAGIVVLASFISPYSDDRTWVKQCVGEDFFYEIYVDTPLEVCEARDPRGLYSKARAGELSDFTGISAPYEEPVAPFFIVKTLQETPQEAAQRLFKELKPLLKNNNE</sequence>
<evidence type="ECO:0000256" key="8">
    <source>
        <dbReference type="ARBA" id="ARBA00022777"/>
    </source>
</evidence>
<evidence type="ECO:0000256" key="2">
    <source>
        <dbReference type="ARBA" id="ARBA00002632"/>
    </source>
</evidence>
<keyword evidence="9 13" id="KW-0067">ATP-binding</keyword>
<dbReference type="RefSeq" id="WP_008236383.1">
    <property type="nucleotide sequence ID" value="NZ_AJJU01000002.1"/>
</dbReference>
<comment type="similarity">
    <text evidence="4 13 14">Belongs to the APS kinase family.</text>
</comment>
<keyword evidence="17" id="KW-1185">Reference proteome</keyword>
<dbReference type="NCBIfam" id="NF003013">
    <property type="entry name" value="PRK03846.1"/>
    <property type="match status" value="1"/>
</dbReference>
<name>I0WJD4_9FLAO</name>
<dbReference type="InterPro" id="IPR059117">
    <property type="entry name" value="APS_kinase_dom"/>
</dbReference>